<name>A0A0F9HH03_9ZZZZ</name>
<reference evidence="1" key="1">
    <citation type="journal article" date="2015" name="Nature">
        <title>Complex archaea that bridge the gap between prokaryotes and eukaryotes.</title>
        <authorList>
            <person name="Spang A."/>
            <person name="Saw J.H."/>
            <person name="Jorgensen S.L."/>
            <person name="Zaremba-Niedzwiedzka K."/>
            <person name="Martijn J."/>
            <person name="Lind A.E."/>
            <person name="van Eijk R."/>
            <person name="Schleper C."/>
            <person name="Guy L."/>
            <person name="Ettema T.J."/>
        </authorList>
    </citation>
    <scope>NUCLEOTIDE SEQUENCE</scope>
</reference>
<sequence length="159" mass="17985">MSTFTIDAQPTIQRATGRNPGLTDGTINLEFSFPPALAQIDYVENASFQVTLGGQERKQSDSLVRQVNLEWMEFSNFIPVKIFEMMRGQGNRARNNLTYVHHREILSQLPGTEVEFSAGIGQLNGFIKGFNPRRMGKDKSGTQIYRCRLVFQEANEVQP</sequence>
<dbReference type="EMBL" id="LAZR01015148">
    <property type="protein sequence ID" value="KKM14422.1"/>
    <property type="molecule type" value="Genomic_DNA"/>
</dbReference>
<comment type="caution">
    <text evidence="1">The sequence shown here is derived from an EMBL/GenBank/DDBJ whole genome shotgun (WGS) entry which is preliminary data.</text>
</comment>
<dbReference type="AlphaFoldDB" id="A0A0F9HH03"/>
<accession>A0A0F9HH03</accession>
<gene>
    <name evidence="1" type="ORF">LCGC14_1706280</name>
</gene>
<protein>
    <submittedName>
        <fullName evidence="1">Uncharacterized protein</fullName>
    </submittedName>
</protein>
<evidence type="ECO:0000313" key="1">
    <source>
        <dbReference type="EMBL" id="KKM14422.1"/>
    </source>
</evidence>
<organism evidence="1">
    <name type="scientific">marine sediment metagenome</name>
    <dbReference type="NCBI Taxonomy" id="412755"/>
    <lineage>
        <taxon>unclassified sequences</taxon>
        <taxon>metagenomes</taxon>
        <taxon>ecological metagenomes</taxon>
    </lineage>
</organism>
<proteinExistence type="predicted"/>